<evidence type="ECO:0000313" key="2">
    <source>
        <dbReference type="Proteomes" id="UP000054805"/>
    </source>
</evidence>
<evidence type="ECO:0000313" key="1">
    <source>
        <dbReference type="EMBL" id="KRY95176.1"/>
    </source>
</evidence>
<dbReference type="Proteomes" id="UP000054805">
    <property type="component" value="Unassembled WGS sequence"/>
</dbReference>
<keyword evidence="2" id="KW-1185">Reference proteome</keyword>
<organism evidence="1 2">
    <name type="scientific">Trichinella pseudospiralis</name>
    <name type="common">Parasitic roundworm</name>
    <dbReference type="NCBI Taxonomy" id="6337"/>
    <lineage>
        <taxon>Eukaryota</taxon>
        <taxon>Metazoa</taxon>
        <taxon>Ecdysozoa</taxon>
        <taxon>Nematoda</taxon>
        <taxon>Enoplea</taxon>
        <taxon>Dorylaimia</taxon>
        <taxon>Trichinellida</taxon>
        <taxon>Trichinellidae</taxon>
        <taxon>Trichinella</taxon>
    </lineage>
</organism>
<name>A0A0V1GAA2_TRIPS</name>
<comment type="caution">
    <text evidence="1">The sequence shown here is derived from an EMBL/GenBank/DDBJ whole genome shotgun (WGS) entry which is preliminary data.</text>
</comment>
<reference evidence="1 2" key="1">
    <citation type="submission" date="2015-01" db="EMBL/GenBank/DDBJ databases">
        <title>Evolution of Trichinella species and genotypes.</title>
        <authorList>
            <person name="Korhonen P.K."/>
            <person name="Edoardo P."/>
            <person name="Giuseppe L.R."/>
            <person name="Gasser R.B."/>
        </authorList>
    </citation>
    <scope>NUCLEOTIDE SEQUENCE [LARGE SCALE GENOMIC DNA]</scope>
    <source>
        <strain evidence="1">ISS588</strain>
    </source>
</reference>
<sequence>MANGWARRLRRDLWICTGQLTCENQGKWAHRPLLQLCLG</sequence>
<gene>
    <name evidence="1" type="ORF">T4B_12957</name>
</gene>
<protein>
    <submittedName>
        <fullName evidence="1">Uncharacterized protein</fullName>
    </submittedName>
</protein>
<proteinExistence type="predicted"/>
<accession>A0A0V1GAA2</accession>
<dbReference type="AlphaFoldDB" id="A0A0V1GAA2"/>
<dbReference type="EMBL" id="JYDS01004442">
    <property type="protein sequence ID" value="KRY95176.1"/>
    <property type="molecule type" value="Genomic_DNA"/>
</dbReference>